<dbReference type="GO" id="GO:0006281">
    <property type="term" value="P:DNA repair"/>
    <property type="evidence" value="ECO:0007669"/>
    <property type="project" value="TreeGrafter"/>
</dbReference>
<organism evidence="8 9">
    <name type="scientific">Rhodocollybia butyracea</name>
    <dbReference type="NCBI Taxonomy" id="206335"/>
    <lineage>
        <taxon>Eukaryota</taxon>
        <taxon>Fungi</taxon>
        <taxon>Dikarya</taxon>
        <taxon>Basidiomycota</taxon>
        <taxon>Agaricomycotina</taxon>
        <taxon>Agaricomycetes</taxon>
        <taxon>Agaricomycetidae</taxon>
        <taxon>Agaricales</taxon>
        <taxon>Marasmiineae</taxon>
        <taxon>Omphalotaceae</taxon>
        <taxon>Rhodocollybia</taxon>
    </lineage>
</organism>
<feature type="region of interest" description="Disordered" evidence="5">
    <location>
        <begin position="272"/>
        <end position="293"/>
    </location>
</feature>
<dbReference type="InterPro" id="IPR013536">
    <property type="entry name" value="WLM_dom"/>
</dbReference>
<evidence type="ECO:0000259" key="6">
    <source>
        <dbReference type="PROSITE" id="PS50199"/>
    </source>
</evidence>
<accession>A0A9P5U7Q2</accession>
<dbReference type="PANTHER" id="PTHR46622:SF1">
    <property type="entry name" value="DNA-DEPENDENT METALLOPROTEASE WSS1"/>
    <property type="match status" value="1"/>
</dbReference>
<feature type="region of interest" description="Disordered" evidence="5">
    <location>
        <begin position="170"/>
        <end position="206"/>
    </location>
</feature>
<evidence type="ECO:0000313" key="8">
    <source>
        <dbReference type="EMBL" id="KAF9069241.1"/>
    </source>
</evidence>
<evidence type="ECO:0000256" key="2">
    <source>
        <dbReference type="ARBA" id="ARBA00022771"/>
    </source>
</evidence>
<feature type="region of interest" description="Disordered" evidence="5">
    <location>
        <begin position="399"/>
        <end position="420"/>
    </location>
</feature>
<dbReference type="PROSITE" id="PS50199">
    <property type="entry name" value="ZF_RANBP2_2"/>
    <property type="match status" value="1"/>
</dbReference>
<dbReference type="InterPro" id="IPR036443">
    <property type="entry name" value="Znf_RanBP2_sf"/>
</dbReference>
<protein>
    <submittedName>
        <fullName evidence="8">WLM domain-containing protein</fullName>
    </submittedName>
</protein>
<evidence type="ECO:0000256" key="1">
    <source>
        <dbReference type="ARBA" id="ARBA00022723"/>
    </source>
</evidence>
<evidence type="ECO:0000256" key="5">
    <source>
        <dbReference type="SAM" id="MobiDB-lite"/>
    </source>
</evidence>
<name>A0A9P5U7Q2_9AGAR</name>
<keyword evidence="1" id="KW-0479">Metal-binding</keyword>
<evidence type="ECO:0000313" key="9">
    <source>
        <dbReference type="Proteomes" id="UP000772434"/>
    </source>
</evidence>
<proteinExistence type="predicted"/>
<evidence type="ECO:0000259" key="7">
    <source>
        <dbReference type="PROSITE" id="PS51397"/>
    </source>
</evidence>
<keyword evidence="9" id="KW-1185">Reference proteome</keyword>
<feature type="domain" description="WLM" evidence="7">
    <location>
        <begin position="8"/>
        <end position="258"/>
    </location>
</feature>
<gene>
    <name evidence="8" type="ORF">BDP27DRAFT_1222861</name>
</gene>
<comment type="caution">
    <text evidence="8">The sequence shown here is derived from an EMBL/GenBank/DDBJ whole genome shotgun (WGS) entry which is preliminary data.</text>
</comment>
<keyword evidence="3" id="KW-0862">Zinc</keyword>
<evidence type="ECO:0000256" key="4">
    <source>
        <dbReference type="PROSITE-ProRule" id="PRU00322"/>
    </source>
</evidence>
<feature type="region of interest" description="Disordered" evidence="5">
    <location>
        <begin position="338"/>
        <end position="378"/>
    </location>
</feature>
<dbReference type="PROSITE" id="PS01358">
    <property type="entry name" value="ZF_RANBP2_1"/>
    <property type="match status" value="1"/>
</dbReference>
<reference evidence="8" key="1">
    <citation type="submission" date="2020-11" db="EMBL/GenBank/DDBJ databases">
        <authorList>
            <consortium name="DOE Joint Genome Institute"/>
            <person name="Ahrendt S."/>
            <person name="Riley R."/>
            <person name="Andreopoulos W."/>
            <person name="Labutti K."/>
            <person name="Pangilinan J."/>
            <person name="Ruiz-Duenas F.J."/>
            <person name="Barrasa J.M."/>
            <person name="Sanchez-Garcia M."/>
            <person name="Camarero S."/>
            <person name="Miyauchi S."/>
            <person name="Serrano A."/>
            <person name="Linde D."/>
            <person name="Babiker R."/>
            <person name="Drula E."/>
            <person name="Ayuso-Fernandez I."/>
            <person name="Pacheco R."/>
            <person name="Padilla G."/>
            <person name="Ferreira P."/>
            <person name="Barriuso J."/>
            <person name="Kellner H."/>
            <person name="Castanera R."/>
            <person name="Alfaro M."/>
            <person name="Ramirez L."/>
            <person name="Pisabarro A.G."/>
            <person name="Kuo A."/>
            <person name="Tritt A."/>
            <person name="Lipzen A."/>
            <person name="He G."/>
            <person name="Yan M."/>
            <person name="Ng V."/>
            <person name="Cullen D."/>
            <person name="Martin F."/>
            <person name="Rosso M.-N."/>
            <person name="Henrissat B."/>
            <person name="Hibbett D."/>
            <person name="Martinez A.T."/>
            <person name="Grigoriev I.V."/>
        </authorList>
    </citation>
    <scope>NUCLEOTIDE SEQUENCE</scope>
    <source>
        <strain evidence="8">AH 40177</strain>
    </source>
</reference>
<feature type="compositionally biased region" description="Acidic residues" evidence="5">
    <location>
        <begin position="276"/>
        <end position="286"/>
    </location>
</feature>
<feature type="compositionally biased region" description="Basic and acidic residues" evidence="5">
    <location>
        <begin position="367"/>
        <end position="376"/>
    </location>
</feature>
<dbReference type="PANTHER" id="PTHR46622">
    <property type="entry name" value="DNA-DEPENDENT METALLOPROTEASE WSS1"/>
    <property type="match status" value="1"/>
</dbReference>
<dbReference type="SUPFAM" id="SSF90209">
    <property type="entry name" value="Ran binding protein zinc finger-like"/>
    <property type="match status" value="1"/>
</dbReference>
<dbReference type="GO" id="GO:0005634">
    <property type="term" value="C:nucleus"/>
    <property type="evidence" value="ECO:0007669"/>
    <property type="project" value="TreeGrafter"/>
</dbReference>
<dbReference type="AlphaFoldDB" id="A0A9P5U7Q2"/>
<dbReference type="EMBL" id="JADNRY010000053">
    <property type="protein sequence ID" value="KAF9069241.1"/>
    <property type="molecule type" value="Genomic_DNA"/>
</dbReference>
<keyword evidence="2 4" id="KW-0863">Zinc-finger</keyword>
<dbReference type="InterPro" id="IPR053000">
    <property type="entry name" value="WSS1-like_metalloprotease"/>
</dbReference>
<sequence length="455" mass="50023">MVHSRYNEQENNPNPHINFITPVAKDSEDARQLLRALAAQVRPVMKSHGFTVNSFEEYEHNAVFAGRNWNNGETIELVLRRPGGSFLPSSWLMSTLCHELAHIKHMNHGPSFQALWQKLRNEVRKLQDKGYYGDGMCYWSAGTRLADSAVVPGQGLDIGDLPEYICGGAQSRTRPAHLRQRRGPRRPSNSTGRQTAKQRKAGSRVTSKYAFRGEGVSISSDATAAGKGFGKQAGRHVRHLYLKRAREERALAAERRLQSLASSSITPAILPPEANSEVEDDGELEDAGLIPETDSDRRKALLATQHDEDLDNLHSGKSWRGFEDDFVFTGQGRSDVIDISSDEESTGADAKGKRKASTIENFADSEPSSKKTRDSGSKLGLGKIVETEVAFRKKEALGMTPVQGKGRRVGGSSKHSGRDGEHLPWPCSVCTLENKPLHLACAVCGTKKGQQLFKG</sequence>
<dbReference type="Gene3D" id="3.30.2010.10">
    <property type="entry name" value="Metalloproteases ('zincins'), catalytic domain"/>
    <property type="match status" value="1"/>
</dbReference>
<feature type="domain" description="RanBP2-type" evidence="6">
    <location>
        <begin position="418"/>
        <end position="450"/>
    </location>
</feature>
<dbReference type="Proteomes" id="UP000772434">
    <property type="component" value="Unassembled WGS sequence"/>
</dbReference>
<dbReference type="OrthoDB" id="447842at2759"/>
<dbReference type="GO" id="GO:0008270">
    <property type="term" value="F:zinc ion binding"/>
    <property type="evidence" value="ECO:0007669"/>
    <property type="project" value="UniProtKB-KW"/>
</dbReference>
<feature type="compositionally biased region" description="Basic residues" evidence="5">
    <location>
        <begin position="174"/>
        <end position="185"/>
    </location>
</feature>
<dbReference type="Pfam" id="PF08325">
    <property type="entry name" value="WLM"/>
    <property type="match status" value="1"/>
</dbReference>
<dbReference type="InterPro" id="IPR001876">
    <property type="entry name" value="Znf_RanBP2"/>
</dbReference>
<dbReference type="PROSITE" id="PS51397">
    <property type="entry name" value="WLM"/>
    <property type="match status" value="1"/>
</dbReference>
<dbReference type="GO" id="GO:0008237">
    <property type="term" value="F:metallopeptidase activity"/>
    <property type="evidence" value="ECO:0007669"/>
    <property type="project" value="TreeGrafter"/>
</dbReference>
<evidence type="ECO:0000256" key="3">
    <source>
        <dbReference type="ARBA" id="ARBA00022833"/>
    </source>
</evidence>
<dbReference type="Gene3D" id="4.10.1060.10">
    <property type="entry name" value="Zinc finger, RanBP2-type"/>
    <property type="match status" value="1"/>
</dbReference>